<feature type="transmembrane region" description="Helical" evidence="7">
    <location>
        <begin position="379"/>
        <end position="404"/>
    </location>
</feature>
<keyword evidence="5 7" id="KW-0472">Membrane</keyword>
<protein>
    <submittedName>
        <fullName evidence="8">APC family permease</fullName>
    </submittedName>
</protein>
<name>A0ABS1Q489_9ACTN</name>
<evidence type="ECO:0000256" key="3">
    <source>
        <dbReference type="ARBA" id="ARBA00022692"/>
    </source>
</evidence>
<reference evidence="8 9" key="1">
    <citation type="submission" date="2021-01" db="EMBL/GenBank/DDBJ databases">
        <title>WGS of actinomycetes isolated from Thailand.</title>
        <authorList>
            <person name="Thawai C."/>
        </authorList>
    </citation>
    <scope>NUCLEOTIDE SEQUENCE [LARGE SCALE GENOMIC DNA]</scope>
    <source>
        <strain evidence="8 9">CA3R110</strain>
    </source>
</reference>
<feature type="transmembrane region" description="Helical" evidence="7">
    <location>
        <begin position="208"/>
        <end position="228"/>
    </location>
</feature>
<accession>A0ABS1Q489</accession>
<dbReference type="Proteomes" id="UP000621510">
    <property type="component" value="Unassembled WGS sequence"/>
</dbReference>
<dbReference type="PANTHER" id="PTHR42770">
    <property type="entry name" value="AMINO ACID TRANSPORTER-RELATED"/>
    <property type="match status" value="1"/>
</dbReference>
<sequence>MWPPSAREYVVPDHPHPPRKLRLWEALALSVGLMGPTLAMGLNGAGVAATVGKAVPLVFLFGLLGVAVVGYGFWRLTQHFHHAGSVYALAGATIGPRAGFFGGFALLGTYLAFLVCTLAATGVFAHAFLHSLGVTSTGPWAAVAIAAGLGVTALNSRDTRITARTLLIVEGIGIVAMLLLAAVVIGRTGTGSAPRHQSFDLSVFTPGAATYGAVMTATVFAFLSWAGFEACASLGEETDDPRRNIPRALAGSVVLTGVLYVLMMFVQTIGFGTDDKGVSAFAGAESALVTLSDSYVGTWFSLVVAFTAVASAFAAALSSSAAASRMVFALARDGFGPPVLTRTDPGTGAPTRALWLCGGVGITFTLVMYGVGTSAFDTYYWYATIGVLCVLVVYALAGAGVIVFTLSGRGAVPRRELPIPLIGLGYLCFVFVKQSTGLSAPYTYFPWIAAAWCLTGVAIILLAPSLARRIGTRLTSELNGDTGVGREPGPEPAADNTKVVS</sequence>
<feature type="transmembrane region" description="Helical" evidence="7">
    <location>
        <begin position="416"/>
        <end position="432"/>
    </location>
</feature>
<evidence type="ECO:0000256" key="4">
    <source>
        <dbReference type="ARBA" id="ARBA00022989"/>
    </source>
</evidence>
<keyword evidence="3 7" id="KW-0812">Transmembrane</keyword>
<evidence type="ECO:0000256" key="2">
    <source>
        <dbReference type="ARBA" id="ARBA00022475"/>
    </source>
</evidence>
<keyword evidence="2" id="KW-1003">Cell membrane</keyword>
<gene>
    <name evidence="8" type="ORF">JK364_42410</name>
</gene>
<feature type="transmembrane region" description="Helical" evidence="7">
    <location>
        <begin position="104"/>
        <end position="125"/>
    </location>
</feature>
<evidence type="ECO:0000313" key="8">
    <source>
        <dbReference type="EMBL" id="MBL1118972.1"/>
    </source>
</evidence>
<evidence type="ECO:0000256" key="7">
    <source>
        <dbReference type="SAM" id="Phobius"/>
    </source>
</evidence>
<feature type="transmembrane region" description="Helical" evidence="7">
    <location>
        <begin position="166"/>
        <end position="188"/>
    </location>
</feature>
<feature type="transmembrane region" description="Helical" evidence="7">
    <location>
        <begin position="296"/>
        <end position="317"/>
    </location>
</feature>
<dbReference type="InterPro" id="IPR002293">
    <property type="entry name" value="AA/rel_permease1"/>
</dbReference>
<proteinExistence type="predicted"/>
<evidence type="ECO:0000256" key="1">
    <source>
        <dbReference type="ARBA" id="ARBA00004651"/>
    </source>
</evidence>
<evidence type="ECO:0000256" key="5">
    <source>
        <dbReference type="ARBA" id="ARBA00023136"/>
    </source>
</evidence>
<dbReference type="PANTHER" id="PTHR42770:SF16">
    <property type="entry name" value="AMINO ACID PERMEASE"/>
    <property type="match status" value="1"/>
</dbReference>
<feature type="transmembrane region" description="Helical" evidence="7">
    <location>
        <begin position="54"/>
        <end position="74"/>
    </location>
</feature>
<comment type="caution">
    <text evidence="8">The sequence shown here is derived from an EMBL/GenBank/DDBJ whole genome shotgun (WGS) entry which is preliminary data.</text>
</comment>
<dbReference type="EMBL" id="JAERRG010000027">
    <property type="protein sequence ID" value="MBL1118972.1"/>
    <property type="molecule type" value="Genomic_DNA"/>
</dbReference>
<feature type="transmembrane region" description="Helical" evidence="7">
    <location>
        <begin position="21"/>
        <end position="42"/>
    </location>
</feature>
<feature type="region of interest" description="Disordered" evidence="6">
    <location>
        <begin position="479"/>
        <end position="501"/>
    </location>
</feature>
<dbReference type="Pfam" id="PF13520">
    <property type="entry name" value="AA_permease_2"/>
    <property type="match status" value="1"/>
</dbReference>
<feature type="transmembrane region" description="Helical" evidence="7">
    <location>
        <begin position="248"/>
        <end position="269"/>
    </location>
</feature>
<feature type="transmembrane region" description="Helical" evidence="7">
    <location>
        <begin position="353"/>
        <end position="373"/>
    </location>
</feature>
<evidence type="ECO:0000256" key="6">
    <source>
        <dbReference type="SAM" id="MobiDB-lite"/>
    </source>
</evidence>
<keyword evidence="9" id="KW-1185">Reference proteome</keyword>
<organism evidence="8 9">
    <name type="scientific">Streptomyces endocoffeicus</name>
    <dbReference type="NCBI Taxonomy" id="2898945"/>
    <lineage>
        <taxon>Bacteria</taxon>
        <taxon>Bacillati</taxon>
        <taxon>Actinomycetota</taxon>
        <taxon>Actinomycetes</taxon>
        <taxon>Kitasatosporales</taxon>
        <taxon>Streptomycetaceae</taxon>
        <taxon>Streptomyces</taxon>
    </lineage>
</organism>
<comment type="subcellular location">
    <subcellularLocation>
        <location evidence="1">Cell membrane</location>
        <topology evidence="1">Multi-pass membrane protein</topology>
    </subcellularLocation>
</comment>
<keyword evidence="4 7" id="KW-1133">Transmembrane helix</keyword>
<feature type="transmembrane region" description="Helical" evidence="7">
    <location>
        <begin position="137"/>
        <end position="154"/>
    </location>
</feature>
<evidence type="ECO:0000313" key="9">
    <source>
        <dbReference type="Proteomes" id="UP000621510"/>
    </source>
</evidence>
<dbReference type="Gene3D" id="1.20.1740.10">
    <property type="entry name" value="Amino acid/polyamine transporter I"/>
    <property type="match status" value="1"/>
</dbReference>
<dbReference type="InterPro" id="IPR050367">
    <property type="entry name" value="APC_superfamily"/>
</dbReference>
<dbReference type="PIRSF" id="PIRSF006060">
    <property type="entry name" value="AA_transporter"/>
    <property type="match status" value="1"/>
</dbReference>
<feature type="transmembrane region" description="Helical" evidence="7">
    <location>
        <begin position="444"/>
        <end position="463"/>
    </location>
</feature>